<protein>
    <submittedName>
        <fullName evidence="1">DUF3368 domain-containing protein</fullName>
    </submittedName>
</protein>
<dbReference type="Gene3D" id="3.40.50.1010">
    <property type="entry name" value="5'-nuclease"/>
    <property type="match status" value="1"/>
</dbReference>
<proteinExistence type="predicted"/>
<dbReference type="OrthoDB" id="7359859at2"/>
<evidence type="ECO:0000313" key="1">
    <source>
        <dbReference type="EMBL" id="OQP31998.1"/>
    </source>
</evidence>
<evidence type="ECO:0000313" key="2">
    <source>
        <dbReference type="Proteomes" id="UP000192769"/>
    </source>
</evidence>
<keyword evidence="2" id="KW-1185">Reference proteome</keyword>
<sequence>MLILISDANILIDLEEGELIRSLFQLPYRFTVPDLLFYDELAEHHADLLEQGLLLGEMTPQTLRYVSQLVMRVQGPSRYDCFALALAKQENCPLLTGDKALRMAAKAEQVEVRGTLWLVEEMVRYAIIDRAAAHRAYSLMRASGRRLPWEMAFQRLSDELADLSDSQPGS</sequence>
<dbReference type="InterPro" id="IPR021799">
    <property type="entry name" value="PIN-like_prokaryotic"/>
</dbReference>
<accession>A0A1V9DDX8</accession>
<dbReference type="Pfam" id="PF11848">
    <property type="entry name" value="DUF3368"/>
    <property type="match status" value="1"/>
</dbReference>
<organism evidence="1 2">
    <name type="scientific">Pantoea latae</name>
    <dbReference type="NCBI Taxonomy" id="1964541"/>
    <lineage>
        <taxon>Bacteria</taxon>
        <taxon>Pseudomonadati</taxon>
        <taxon>Pseudomonadota</taxon>
        <taxon>Gammaproteobacteria</taxon>
        <taxon>Enterobacterales</taxon>
        <taxon>Erwiniaceae</taxon>
        <taxon>Pantoea</taxon>
    </lineage>
</organism>
<dbReference type="AlphaFoldDB" id="A0A1V9DDX8"/>
<dbReference type="SUPFAM" id="SSF88723">
    <property type="entry name" value="PIN domain-like"/>
    <property type="match status" value="1"/>
</dbReference>
<dbReference type="CDD" id="cd18685">
    <property type="entry name" value="PIN_VapC-like"/>
    <property type="match status" value="1"/>
</dbReference>
<name>A0A1V9DDX8_9GAMM</name>
<reference evidence="1 2" key="1">
    <citation type="submission" date="2017-02" db="EMBL/GenBank/DDBJ databases">
        <title>Whole genome shotgun sequence of Pantoea agglomerans strain AS1 isolated from a cycad, Zamia floridana in Central Florida, USA.</title>
        <authorList>
            <person name="Lata P."/>
            <person name="Govindarajan S."/>
            <person name="Qi F."/>
            <person name="Li J.-L."/>
            <person name="Maurya S.K."/>
            <person name="Sahoo M.K."/>
        </authorList>
    </citation>
    <scope>NUCLEOTIDE SEQUENCE [LARGE SCALE GENOMIC DNA]</scope>
    <source>
        <strain evidence="1 2">AS1</strain>
    </source>
</reference>
<dbReference type="EMBL" id="MWUE01000024">
    <property type="protein sequence ID" value="OQP31998.1"/>
    <property type="molecule type" value="Genomic_DNA"/>
</dbReference>
<dbReference type="RefSeq" id="WP_081140681.1">
    <property type="nucleotide sequence ID" value="NZ_MWUE01000024.1"/>
</dbReference>
<dbReference type="InterPro" id="IPR029060">
    <property type="entry name" value="PIN-like_dom_sf"/>
</dbReference>
<gene>
    <name evidence="1" type="ORF">B2J69_16215</name>
</gene>
<dbReference type="Proteomes" id="UP000192769">
    <property type="component" value="Unassembled WGS sequence"/>
</dbReference>
<comment type="caution">
    <text evidence="1">The sequence shown here is derived from an EMBL/GenBank/DDBJ whole genome shotgun (WGS) entry which is preliminary data.</text>
</comment>